<dbReference type="PROSITE" id="PS01359">
    <property type="entry name" value="ZF_PHD_1"/>
    <property type="match status" value="1"/>
</dbReference>
<gene>
    <name evidence="8" type="ORF">PXEA_LOCUS11699</name>
</gene>
<protein>
    <recommendedName>
        <fullName evidence="7">Bromo domain-containing protein</fullName>
    </recommendedName>
</protein>
<dbReference type="Proteomes" id="UP000784294">
    <property type="component" value="Unassembled WGS sequence"/>
</dbReference>
<dbReference type="PROSITE" id="PS50014">
    <property type="entry name" value="BROMODOMAIN_2"/>
    <property type="match status" value="1"/>
</dbReference>
<evidence type="ECO:0000259" key="7">
    <source>
        <dbReference type="PROSITE" id="PS50014"/>
    </source>
</evidence>
<dbReference type="EMBL" id="CAAALY010036195">
    <property type="protein sequence ID" value="VEL18259.1"/>
    <property type="molecule type" value="Genomic_DNA"/>
</dbReference>
<evidence type="ECO:0000256" key="5">
    <source>
        <dbReference type="PROSITE-ProRule" id="PRU00035"/>
    </source>
</evidence>
<dbReference type="InterPro" id="IPR001487">
    <property type="entry name" value="Bromodomain"/>
</dbReference>
<feature type="compositionally biased region" description="Low complexity" evidence="6">
    <location>
        <begin position="589"/>
        <end position="639"/>
    </location>
</feature>
<evidence type="ECO:0000313" key="9">
    <source>
        <dbReference type="Proteomes" id="UP000784294"/>
    </source>
</evidence>
<feature type="region of interest" description="Disordered" evidence="6">
    <location>
        <begin position="448"/>
        <end position="482"/>
    </location>
</feature>
<dbReference type="SUPFAM" id="SSF47370">
    <property type="entry name" value="Bromodomain"/>
    <property type="match status" value="1"/>
</dbReference>
<feature type="domain" description="Bromo" evidence="7">
    <location>
        <begin position="124"/>
        <end position="194"/>
    </location>
</feature>
<evidence type="ECO:0000313" key="8">
    <source>
        <dbReference type="EMBL" id="VEL18259.1"/>
    </source>
</evidence>
<proteinExistence type="predicted"/>
<dbReference type="InterPro" id="IPR013083">
    <property type="entry name" value="Znf_RING/FYVE/PHD"/>
</dbReference>
<comment type="caution">
    <text evidence="8">The sequence shown here is derived from an EMBL/GenBank/DDBJ whole genome shotgun (WGS) entry which is preliminary data.</text>
</comment>
<dbReference type="Gene3D" id="1.20.920.10">
    <property type="entry name" value="Bromodomain-like"/>
    <property type="match status" value="1"/>
</dbReference>
<keyword evidence="2" id="KW-0863">Zinc-finger</keyword>
<accession>A0A3S5FDE0</accession>
<feature type="compositionally biased region" description="Low complexity" evidence="6">
    <location>
        <begin position="682"/>
        <end position="700"/>
    </location>
</feature>
<dbReference type="InterPro" id="IPR047269">
    <property type="entry name" value="ZMY11"/>
</dbReference>
<sequence length="725" mass="78215">MDEVEGDGLVEKIEPHFGKSGTEGYRLPDFSKPFIRGKHDWYCFHCHKPGEMLRCSECFRSYHLDCAHELTRQLSPPGKSMRSPILSDEDGADFTCPVCFERPKCGYSRKQIRKLLEFATHHLRKQALWKTFIQLGTKGEINKNEYLVFKYIDLELLQRKMKDGRYAALEEFAMDIELLVHDVCILYGPFSEQADEARFFLRSIKNEIKEIQLCTDCYINAKAKVTTDWISKPCKPPHELIWARNRTCAGAGFFGNASIDLYFWPAKVLLERDDGYEIRFFGGTHERRFITKIHTKPFHLPADEVGVLRKSNAPAHLTTLGATGGFERAWMEVTRLQSNLDNGYYTHSSGESDLPPSDDDYSDELYLVPRRGISSSCIGHNSNAHRSSRADSVHSSINSFTKSGDGRKRHSSSSSQHTSASATPTGGSGPSPIGAAALSVLTSSSLINSAKSPTGSSARRRTSPTKTLNRTSIASSVGSGVGSHIIGPATSPSTISLGAAALGLQLNPGTPGAAAFSALAETKAIMAAAKAGSPIANHLSSQGLFASTTKSPPFLKSTIPTRAPGPRGGKRGSKMGKSTADPKPDSKSISKSKLGSGSKRAVSVSSSISLDRSRSRSASDSSSLVSSRSRSSSEYSLSSVGKGRVGGCKTVPRGGPKIKNARGIRASNVAQVTKSKALATNKTKQLSSVSSTSQSDSSSSLEDEVNANGLSGNEANEKVSFNRPI</sequence>
<feature type="compositionally biased region" description="Low complexity" evidence="6">
    <location>
        <begin position="472"/>
        <end position="482"/>
    </location>
</feature>
<evidence type="ECO:0000256" key="3">
    <source>
        <dbReference type="ARBA" id="ARBA00022833"/>
    </source>
</evidence>
<dbReference type="GO" id="GO:0009966">
    <property type="term" value="P:regulation of signal transduction"/>
    <property type="evidence" value="ECO:0007669"/>
    <property type="project" value="TreeGrafter"/>
</dbReference>
<dbReference type="GO" id="GO:0034243">
    <property type="term" value="P:regulation of transcription elongation by RNA polymerase II"/>
    <property type="evidence" value="ECO:0007669"/>
    <property type="project" value="InterPro"/>
</dbReference>
<feature type="compositionally biased region" description="Low complexity" evidence="6">
    <location>
        <begin position="412"/>
        <end position="435"/>
    </location>
</feature>
<feature type="compositionally biased region" description="Polar residues" evidence="6">
    <location>
        <begin position="668"/>
        <end position="681"/>
    </location>
</feature>
<dbReference type="InterPro" id="IPR011011">
    <property type="entry name" value="Znf_FYVE_PHD"/>
</dbReference>
<dbReference type="Gene3D" id="3.30.40.10">
    <property type="entry name" value="Zinc/RING finger domain, C3HC4 (zinc finger)"/>
    <property type="match status" value="1"/>
</dbReference>
<evidence type="ECO:0000256" key="2">
    <source>
        <dbReference type="ARBA" id="ARBA00022771"/>
    </source>
</evidence>
<feature type="region of interest" description="Disordered" evidence="6">
    <location>
        <begin position="378"/>
        <end position="435"/>
    </location>
</feature>
<dbReference type="Gene3D" id="2.30.30.140">
    <property type="match status" value="1"/>
</dbReference>
<dbReference type="GO" id="GO:0005634">
    <property type="term" value="C:nucleus"/>
    <property type="evidence" value="ECO:0007669"/>
    <property type="project" value="TreeGrafter"/>
</dbReference>
<organism evidence="8 9">
    <name type="scientific">Protopolystoma xenopodis</name>
    <dbReference type="NCBI Taxonomy" id="117903"/>
    <lineage>
        <taxon>Eukaryota</taxon>
        <taxon>Metazoa</taxon>
        <taxon>Spiralia</taxon>
        <taxon>Lophotrochozoa</taxon>
        <taxon>Platyhelminthes</taxon>
        <taxon>Monogenea</taxon>
        <taxon>Polyopisthocotylea</taxon>
        <taxon>Polystomatidea</taxon>
        <taxon>Polystomatidae</taxon>
        <taxon>Protopolystoma</taxon>
    </lineage>
</organism>
<feature type="compositionally biased region" description="Polar residues" evidence="6">
    <location>
        <begin position="393"/>
        <end position="402"/>
    </location>
</feature>
<keyword evidence="4 5" id="KW-0103">Bromodomain</keyword>
<dbReference type="InterPro" id="IPR001965">
    <property type="entry name" value="Znf_PHD"/>
</dbReference>
<dbReference type="GO" id="GO:0003714">
    <property type="term" value="F:transcription corepressor activity"/>
    <property type="evidence" value="ECO:0007669"/>
    <property type="project" value="InterPro"/>
</dbReference>
<dbReference type="GO" id="GO:0008270">
    <property type="term" value="F:zinc ion binding"/>
    <property type="evidence" value="ECO:0007669"/>
    <property type="project" value="UniProtKB-KW"/>
</dbReference>
<evidence type="ECO:0000256" key="4">
    <source>
        <dbReference type="ARBA" id="ARBA00023117"/>
    </source>
</evidence>
<dbReference type="InterPro" id="IPR019786">
    <property type="entry name" value="Zinc_finger_PHD-type_CS"/>
</dbReference>
<evidence type="ECO:0000256" key="6">
    <source>
        <dbReference type="SAM" id="MobiDB-lite"/>
    </source>
</evidence>
<dbReference type="SMART" id="SM00249">
    <property type="entry name" value="PHD"/>
    <property type="match status" value="1"/>
</dbReference>
<reference evidence="8" key="1">
    <citation type="submission" date="2018-11" db="EMBL/GenBank/DDBJ databases">
        <authorList>
            <consortium name="Pathogen Informatics"/>
        </authorList>
    </citation>
    <scope>NUCLEOTIDE SEQUENCE</scope>
</reference>
<keyword evidence="1" id="KW-0479">Metal-binding</keyword>
<dbReference type="OrthoDB" id="6272564at2759"/>
<evidence type="ECO:0000256" key="1">
    <source>
        <dbReference type="ARBA" id="ARBA00022723"/>
    </source>
</evidence>
<dbReference type="InterPro" id="IPR036427">
    <property type="entry name" value="Bromodomain-like_sf"/>
</dbReference>
<keyword evidence="9" id="KW-1185">Reference proteome</keyword>
<feature type="compositionally biased region" description="Polar residues" evidence="6">
    <location>
        <begin position="448"/>
        <end position="457"/>
    </location>
</feature>
<name>A0A3S5FDE0_9PLAT</name>
<feature type="region of interest" description="Disordered" evidence="6">
    <location>
        <begin position="547"/>
        <end position="725"/>
    </location>
</feature>
<feature type="region of interest" description="Disordered" evidence="6">
    <location>
        <begin position="344"/>
        <end position="363"/>
    </location>
</feature>
<feature type="non-terminal residue" evidence="8">
    <location>
        <position position="725"/>
    </location>
</feature>
<dbReference type="PANTHER" id="PTHR46379:SF1">
    <property type="entry name" value="ZINC FINGER MYND DOMAIN-CONTAINING PROTEIN 11"/>
    <property type="match status" value="1"/>
</dbReference>
<dbReference type="SUPFAM" id="SSF57903">
    <property type="entry name" value="FYVE/PHD zinc finger"/>
    <property type="match status" value="1"/>
</dbReference>
<keyword evidence="3" id="KW-0862">Zinc</keyword>
<dbReference type="AlphaFoldDB" id="A0A3S5FDE0"/>
<dbReference type="PANTHER" id="PTHR46379">
    <property type="entry name" value="ZINC FINGER MYND DOMAIN-CONTAINING"/>
    <property type="match status" value="1"/>
</dbReference>